<evidence type="ECO:0000313" key="9">
    <source>
        <dbReference type="Proteomes" id="UP000233551"/>
    </source>
</evidence>
<dbReference type="InterPro" id="IPR001841">
    <property type="entry name" value="Znf_RING"/>
</dbReference>
<sequence>MGIRFAAVSKVSWLISIIKSLVDVLHHLKSMAMEAVSVLPYISFLRERPDPEQEQPELSHDIIVMDGLFPSLVPVPTHILESLIKDRSPVLQYGAYLEKHRVVTVQEEQHENCAWCAVCLGRISESDEIRELCNCSHVFHRDCLDSWVDEKKVTCPLCRADLFPAVWNRKSFRGDPWKTEMKTTL</sequence>
<name>A0A218XK25_PUNGR</name>
<dbReference type="SMART" id="SM00184">
    <property type="entry name" value="RING"/>
    <property type="match status" value="1"/>
</dbReference>
<keyword evidence="1" id="KW-0479">Metal-binding</keyword>
<dbReference type="EMBL" id="MTKT01001287">
    <property type="protein sequence ID" value="OWM85158.1"/>
    <property type="molecule type" value="Genomic_DNA"/>
</dbReference>
<reference evidence="6" key="2">
    <citation type="submission" date="2017-06" db="EMBL/GenBank/DDBJ databases">
        <title>The pomegranate genome and the genomics of punicalagin biosynthesis.</title>
        <authorList>
            <person name="Xu C."/>
        </authorList>
    </citation>
    <scope>NUCLEOTIDE SEQUENCE [LARGE SCALE GENOMIC DNA]</scope>
    <source>
        <tissue evidence="6">Fresh leaf</tissue>
    </source>
</reference>
<dbReference type="InterPro" id="IPR013083">
    <property type="entry name" value="Znf_RING/FYVE/PHD"/>
</dbReference>
<comment type="caution">
    <text evidence="6">The sequence shown here is derived from an EMBL/GenBank/DDBJ whole genome shotgun (WGS) entry which is preliminary data.</text>
</comment>
<dbReference type="InterPro" id="IPR011016">
    <property type="entry name" value="Znf_RING-CH"/>
</dbReference>
<protein>
    <recommendedName>
        <fullName evidence="5">RING-type domain-containing protein</fullName>
    </recommendedName>
</protein>
<accession>A0A218XK25</accession>
<evidence type="ECO:0000313" key="7">
    <source>
        <dbReference type="EMBL" id="PKI75024.1"/>
    </source>
</evidence>
<dbReference type="PANTHER" id="PTHR45969">
    <property type="entry name" value="RING ZINC FINGER PROTEIN-RELATED"/>
    <property type="match status" value="1"/>
</dbReference>
<keyword evidence="9" id="KW-1185">Reference proteome</keyword>
<dbReference type="AlphaFoldDB" id="A0A218XK25"/>
<dbReference type="GO" id="GO:0016567">
    <property type="term" value="P:protein ubiquitination"/>
    <property type="evidence" value="ECO:0007669"/>
    <property type="project" value="TreeGrafter"/>
</dbReference>
<organism evidence="6 8">
    <name type="scientific">Punica granatum</name>
    <name type="common">Pomegranate</name>
    <dbReference type="NCBI Taxonomy" id="22663"/>
    <lineage>
        <taxon>Eukaryota</taxon>
        <taxon>Viridiplantae</taxon>
        <taxon>Streptophyta</taxon>
        <taxon>Embryophyta</taxon>
        <taxon>Tracheophyta</taxon>
        <taxon>Spermatophyta</taxon>
        <taxon>Magnoliopsida</taxon>
        <taxon>eudicotyledons</taxon>
        <taxon>Gunneridae</taxon>
        <taxon>Pentapetalae</taxon>
        <taxon>rosids</taxon>
        <taxon>malvids</taxon>
        <taxon>Myrtales</taxon>
        <taxon>Lythraceae</taxon>
        <taxon>Punica</taxon>
    </lineage>
</organism>
<dbReference type="EMBL" id="PGOL01000188">
    <property type="protein sequence ID" value="PKI75024.1"/>
    <property type="molecule type" value="Genomic_DNA"/>
</dbReference>
<dbReference type="Proteomes" id="UP000233551">
    <property type="component" value="Unassembled WGS sequence"/>
</dbReference>
<dbReference type="GO" id="GO:0061630">
    <property type="term" value="F:ubiquitin protein ligase activity"/>
    <property type="evidence" value="ECO:0007669"/>
    <property type="project" value="TreeGrafter"/>
</dbReference>
<reference evidence="8" key="1">
    <citation type="journal article" date="2017" name="Plant J.">
        <title>The pomegranate (Punica granatum L.) genome and the genomics of punicalagin biosynthesis.</title>
        <authorList>
            <person name="Qin G."/>
            <person name="Xu C."/>
            <person name="Ming R."/>
            <person name="Tang H."/>
            <person name="Guyot R."/>
            <person name="Kramer E.M."/>
            <person name="Hu Y."/>
            <person name="Yi X."/>
            <person name="Qi Y."/>
            <person name="Xu X."/>
            <person name="Gao Z."/>
            <person name="Pan H."/>
            <person name="Jian J."/>
            <person name="Tian Y."/>
            <person name="Yue Z."/>
            <person name="Xu Y."/>
        </authorList>
    </citation>
    <scope>NUCLEOTIDE SEQUENCE [LARGE SCALE GENOMIC DNA]</scope>
    <source>
        <strain evidence="8">cv. Dabenzi</strain>
    </source>
</reference>
<proteinExistence type="predicted"/>
<evidence type="ECO:0000313" key="6">
    <source>
        <dbReference type="EMBL" id="OWM85158.1"/>
    </source>
</evidence>
<dbReference type="GO" id="GO:0008270">
    <property type="term" value="F:zinc ion binding"/>
    <property type="evidence" value="ECO:0007669"/>
    <property type="project" value="UniProtKB-KW"/>
</dbReference>
<keyword evidence="3" id="KW-0862">Zinc</keyword>
<keyword evidence="2 4" id="KW-0863">Zinc-finger</keyword>
<dbReference type="PROSITE" id="PS50089">
    <property type="entry name" value="ZF_RING_2"/>
    <property type="match status" value="1"/>
</dbReference>
<dbReference type="STRING" id="22663.A0A218XK25"/>
<feature type="domain" description="RING-type" evidence="5">
    <location>
        <begin position="116"/>
        <end position="159"/>
    </location>
</feature>
<evidence type="ECO:0000256" key="3">
    <source>
        <dbReference type="ARBA" id="ARBA00022833"/>
    </source>
</evidence>
<evidence type="ECO:0000259" key="5">
    <source>
        <dbReference type="PROSITE" id="PS50089"/>
    </source>
</evidence>
<reference evidence="7 9" key="3">
    <citation type="submission" date="2017-11" db="EMBL/GenBank/DDBJ databases">
        <title>De-novo sequencing of pomegranate (Punica granatum L.) genome.</title>
        <authorList>
            <person name="Akparov Z."/>
            <person name="Amiraslanov A."/>
            <person name="Hajiyeva S."/>
            <person name="Abbasov M."/>
            <person name="Kaur K."/>
            <person name="Hamwieh A."/>
            <person name="Solovyev V."/>
            <person name="Salamov A."/>
            <person name="Braich B."/>
            <person name="Kosarev P."/>
            <person name="Mahmoud A."/>
            <person name="Hajiyev E."/>
            <person name="Babayeva S."/>
            <person name="Izzatullayeva V."/>
            <person name="Mammadov A."/>
            <person name="Mammadov A."/>
            <person name="Sharifova S."/>
            <person name="Ojaghi J."/>
            <person name="Eynullazada K."/>
            <person name="Bayramov B."/>
            <person name="Abdulazimova A."/>
            <person name="Shahmuradov I."/>
        </authorList>
    </citation>
    <scope>NUCLEOTIDE SEQUENCE [LARGE SCALE GENOMIC DNA]</scope>
    <source>
        <strain evidence="7">AG2017</strain>
        <strain evidence="9">cv. AG2017</strain>
        <tissue evidence="7">Leaf</tissue>
    </source>
</reference>
<evidence type="ECO:0000256" key="1">
    <source>
        <dbReference type="ARBA" id="ARBA00022723"/>
    </source>
</evidence>
<dbReference type="SMART" id="SM00744">
    <property type="entry name" value="RINGv"/>
    <property type="match status" value="1"/>
</dbReference>
<evidence type="ECO:0000256" key="4">
    <source>
        <dbReference type="PROSITE-ProRule" id="PRU00175"/>
    </source>
</evidence>
<dbReference type="Gene3D" id="3.30.40.10">
    <property type="entry name" value="Zinc/RING finger domain, C3HC4 (zinc finger)"/>
    <property type="match status" value="1"/>
</dbReference>
<evidence type="ECO:0000256" key="2">
    <source>
        <dbReference type="ARBA" id="ARBA00022771"/>
    </source>
</evidence>
<gene>
    <name evidence="6" type="ORF">CDL15_Pgr027945</name>
    <name evidence="7" type="ORF">CRG98_004592</name>
</gene>
<evidence type="ECO:0000313" key="8">
    <source>
        <dbReference type="Proteomes" id="UP000197138"/>
    </source>
</evidence>
<dbReference type="OrthoDB" id="8062037at2759"/>
<dbReference type="GeneID" id="116206050"/>
<dbReference type="PANTHER" id="PTHR45969:SF81">
    <property type="entry name" value="OS08G0157400 PROTEIN"/>
    <property type="match status" value="1"/>
</dbReference>
<dbReference type="Pfam" id="PF13639">
    <property type="entry name" value="zf-RING_2"/>
    <property type="match status" value="1"/>
</dbReference>
<dbReference type="SUPFAM" id="SSF57850">
    <property type="entry name" value="RING/U-box"/>
    <property type="match status" value="1"/>
</dbReference>
<dbReference type="Proteomes" id="UP000197138">
    <property type="component" value="Unassembled WGS sequence"/>
</dbReference>